<evidence type="ECO:0000256" key="1">
    <source>
        <dbReference type="SAM" id="Phobius"/>
    </source>
</evidence>
<sequence length="149" mass="16380">MKRHRPHWGFERFLHAAAVSLLMLLISRVYAVYAPSGSWRRAALSVSHVLFLATLAFVLTHLHLVVWNGVHARYIKARIVGLGLLTGVAVTQTGLNPVLMLPLGGVLCTGIITAQLRRHNLTARRAAHRLPALREARPAPGESARSDPH</sequence>
<keyword evidence="1" id="KW-0812">Transmembrane</keyword>
<keyword evidence="3" id="KW-1185">Reference proteome</keyword>
<feature type="transmembrane region" description="Helical" evidence="1">
    <location>
        <begin position="74"/>
        <end position="92"/>
    </location>
</feature>
<accession>A0A221T2Z8</accession>
<gene>
    <name evidence="2" type="ORF">DFI_18765</name>
</gene>
<reference evidence="2 3" key="1">
    <citation type="submission" date="2017-05" db="EMBL/GenBank/DDBJ databases">
        <title>The complete genome sequence of Deinococcus ficus isolated from the rhizosphere of the Ficus religiosa L. in Taiwan.</title>
        <authorList>
            <person name="Wu K.-M."/>
            <person name="Liao T.-L."/>
            <person name="Liu Y.-M."/>
            <person name="Young C.-C."/>
            <person name="Tsai S.-F."/>
        </authorList>
    </citation>
    <scope>NUCLEOTIDE SEQUENCE [LARGE SCALE GENOMIC DNA]</scope>
    <source>
        <strain evidence="2 3">CC-FR2-10</strain>
        <plasmid evidence="3">pdfi3</plasmid>
    </source>
</reference>
<organism evidence="2 3">
    <name type="scientific">Deinococcus ficus</name>
    <dbReference type="NCBI Taxonomy" id="317577"/>
    <lineage>
        <taxon>Bacteria</taxon>
        <taxon>Thermotogati</taxon>
        <taxon>Deinococcota</taxon>
        <taxon>Deinococci</taxon>
        <taxon>Deinococcales</taxon>
        <taxon>Deinococcaceae</taxon>
        <taxon>Deinococcus</taxon>
    </lineage>
</organism>
<dbReference type="AlphaFoldDB" id="A0A221T2Z8"/>
<geneLocation type="plasmid" evidence="3">
    <name>pdfi3</name>
</geneLocation>
<dbReference type="EMBL" id="CP021084">
    <property type="protein sequence ID" value="ASN83241.1"/>
    <property type="molecule type" value="Genomic_DNA"/>
</dbReference>
<protein>
    <submittedName>
        <fullName evidence="2">Uncharacterized protein</fullName>
    </submittedName>
</protein>
<feature type="transmembrane region" description="Helical" evidence="1">
    <location>
        <begin position="47"/>
        <end position="67"/>
    </location>
</feature>
<proteinExistence type="predicted"/>
<keyword evidence="1" id="KW-1133">Transmembrane helix</keyword>
<name>A0A221T2Z8_9DEIO</name>
<keyword evidence="2" id="KW-0614">Plasmid</keyword>
<evidence type="ECO:0000313" key="3">
    <source>
        <dbReference type="Proteomes" id="UP000259030"/>
    </source>
</evidence>
<dbReference type="KEGG" id="dfc:DFI_18765"/>
<evidence type="ECO:0000313" key="2">
    <source>
        <dbReference type="EMBL" id="ASN83241.1"/>
    </source>
</evidence>
<keyword evidence="1" id="KW-0472">Membrane</keyword>
<dbReference type="Proteomes" id="UP000259030">
    <property type="component" value="Plasmid pDFI3"/>
</dbReference>
<dbReference type="RefSeq" id="WP_027462685.1">
    <property type="nucleotide sequence ID" value="NZ_CP021084.1"/>
</dbReference>